<keyword evidence="1" id="KW-1133">Transmembrane helix</keyword>
<feature type="transmembrane region" description="Helical" evidence="1">
    <location>
        <begin position="55"/>
        <end position="72"/>
    </location>
</feature>
<gene>
    <name evidence="2" type="ORF">BSZ39_10745</name>
</gene>
<feature type="transmembrane region" description="Helical" evidence="1">
    <location>
        <begin position="12"/>
        <end position="35"/>
    </location>
</feature>
<organism evidence="2 3">
    <name type="scientific">Bowdeniella nasicola</name>
    <dbReference type="NCBI Taxonomy" id="208480"/>
    <lineage>
        <taxon>Bacteria</taxon>
        <taxon>Bacillati</taxon>
        <taxon>Actinomycetota</taxon>
        <taxon>Actinomycetes</taxon>
        <taxon>Actinomycetales</taxon>
        <taxon>Actinomycetaceae</taxon>
        <taxon>Bowdeniella</taxon>
    </lineage>
</organism>
<protein>
    <submittedName>
        <fullName evidence="2">Uncharacterized protein</fullName>
    </submittedName>
</protein>
<keyword evidence="1" id="KW-0472">Membrane</keyword>
<sequence>MQGEDMRTKKFSVIGALLWVGAALLMMLAAVPWILPSRWLSTRLFIAQATAFPHVLGIALIIVGLLIAALALRRQRRGIAAAGGTWAVAGLVFVLVPGTWLASPAPATGNSGRELSIVTFNSLDTLSQAEFTKLTSGFDPDIVVLPEASEERVKEAVAGTSYEGQVHSTLADGYGPELRGGGIAPTTVALHSRIGAARPARGPGTTWGSVTLQFDDESLPLLAAVHPAPPVPGLMESWRRAA</sequence>
<dbReference type="RefSeq" id="WP_073717332.1">
    <property type="nucleotide sequence ID" value="NZ_MQVR01000078.1"/>
</dbReference>
<keyword evidence="1" id="KW-0812">Transmembrane</keyword>
<dbReference type="EMBL" id="MQVR01000078">
    <property type="protein sequence ID" value="OKL53203.1"/>
    <property type="molecule type" value="Genomic_DNA"/>
</dbReference>
<evidence type="ECO:0000256" key="1">
    <source>
        <dbReference type="SAM" id="Phobius"/>
    </source>
</evidence>
<evidence type="ECO:0000313" key="2">
    <source>
        <dbReference type="EMBL" id="OKL53203.1"/>
    </source>
</evidence>
<comment type="caution">
    <text evidence="2">The sequence shown here is derived from an EMBL/GenBank/DDBJ whole genome shotgun (WGS) entry which is preliminary data.</text>
</comment>
<proteinExistence type="predicted"/>
<keyword evidence="3" id="KW-1185">Reference proteome</keyword>
<accession>A0A1Q5PZZ6</accession>
<name>A0A1Q5PZZ6_9ACTO</name>
<feature type="transmembrane region" description="Helical" evidence="1">
    <location>
        <begin position="79"/>
        <end position="101"/>
    </location>
</feature>
<evidence type="ECO:0000313" key="3">
    <source>
        <dbReference type="Proteomes" id="UP000185628"/>
    </source>
</evidence>
<reference evidence="3" key="1">
    <citation type="submission" date="2016-12" db="EMBL/GenBank/DDBJ databases">
        <authorList>
            <person name="Meng X."/>
        </authorList>
    </citation>
    <scope>NUCLEOTIDE SEQUENCE [LARGE SCALE GENOMIC DNA]</scope>
    <source>
        <strain evidence="3">DSM 19116</strain>
    </source>
</reference>
<dbReference type="AlphaFoldDB" id="A0A1Q5PZZ6"/>
<dbReference type="Proteomes" id="UP000185628">
    <property type="component" value="Unassembled WGS sequence"/>
</dbReference>